<dbReference type="RefSeq" id="WP_238218040.1">
    <property type="nucleotide sequence ID" value="NZ_BPUS01000036.1"/>
</dbReference>
<dbReference type="EMBL" id="BPUS01000036">
    <property type="protein sequence ID" value="GJH30394.1"/>
    <property type="molecule type" value="Genomic_DNA"/>
</dbReference>
<accession>A0AA37IJH5</accession>
<keyword evidence="1" id="KW-0812">Transmembrane</keyword>
<evidence type="ECO:0000313" key="2">
    <source>
        <dbReference type="EMBL" id="GJH30394.1"/>
    </source>
</evidence>
<dbReference type="Proteomes" id="UP001055111">
    <property type="component" value="Unassembled WGS sequence"/>
</dbReference>
<feature type="transmembrane region" description="Helical" evidence="1">
    <location>
        <begin position="44"/>
        <end position="61"/>
    </location>
</feature>
<sequence length="114" mass="12912">MHHDFYFAFLTTMFLFWNSVRVLTYIPTIVKLLSAGANVRSHSLLSWVCWFISNATFALMLLERNGGVPESMFWINVGNTAMCLVISVIIVCKQRALRVGKSGGFDRRLGQGQH</sequence>
<name>A0AA37IJH5_9BURK</name>
<proteinExistence type="predicted"/>
<reference evidence="2" key="1">
    <citation type="submission" date="2022-09" db="EMBL/GenBank/DDBJ databases">
        <title>Isolation and characterization of 3-chlorobenzoate degrading bacteria from soils in Shizuoka.</title>
        <authorList>
            <person name="Ifat A."/>
            <person name="Ogawa N."/>
            <person name="Kimbara K."/>
            <person name="Moriuchi R."/>
            <person name="Dohra H."/>
            <person name="Shintani M."/>
        </authorList>
    </citation>
    <scope>NUCLEOTIDE SEQUENCE</scope>
    <source>
        <strain evidence="2">19CS4-2</strain>
    </source>
</reference>
<gene>
    <name evidence="2" type="ORF">CBA19CS42_37780</name>
</gene>
<comment type="caution">
    <text evidence="2">The sequence shown here is derived from an EMBL/GenBank/DDBJ whole genome shotgun (WGS) entry which is preliminary data.</text>
</comment>
<keyword evidence="1" id="KW-1133">Transmembrane helix</keyword>
<evidence type="ECO:0000313" key="3">
    <source>
        <dbReference type="Proteomes" id="UP001055111"/>
    </source>
</evidence>
<organism evidence="2 3">
    <name type="scientific">Caballeronia novacaledonica</name>
    <dbReference type="NCBI Taxonomy" id="1544861"/>
    <lineage>
        <taxon>Bacteria</taxon>
        <taxon>Pseudomonadati</taxon>
        <taxon>Pseudomonadota</taxon>
        <taxon>Betaproteobacteria</taxon>
        <taxon>Burkholderiales</taxon>
        <taxon>Burkholderiaceae</taxon>
        <taxon>Caballeronia</taxon>
    </lineage>
</organism>
<feature type="transmembrane region" description="Helical" evidence="1">
    <location>
        <begin position="73"/>
        <end position="92"/>
    </location>
</feature>
<dbReference type="AlphaFoldDB" id="A0AA37IJH5"/>
<feature type="transmembrane region" description="Helical" evidence="1">
    <location>
        <begin position="6"/>
        <end position="23"/>
    </location>
</feature>
<evidence type="ECO:0000256" key="1">
    <source>
        <dbReference type="SAM" id="Phobius"/>
    </source>
</evidence>
<keyword evidence="1" id="KW-0472">Membrane</keyword>
<protein>
    <submittedName>
        <fullName evidence="2">Uncharacterized protein</fullName>
    </submittedName>
</protein>